<evidence type="ECO:0000313" key="1">
    <source>
        <dbReference type="EMBL" id="MCI28581.1"/>
    </source>
</evidence>
<feature type="non-terminal residue" evidence="1">
    <location>
        <position position="78"/>
    </location>
</feature>
<organism evidence="1 2">
    <name type="scientific">Trifolium medium</name>
    <dbReference type="NCBI Taxonomy" id="97028"/>
    <lineage>
        <taxon>Eukaryota</taxon>
        <taxon>Viridiplantae</taxon>
        <taxon>Streptophyta</taxon>
        <taxon>Embryophyta</taxon>
        <taxon>Tracheophyta</taxon>
        <taxon>Spermatophyta</taxon>
        <taxon>Magnoliopsida</taxon>
        <taxon>eudicotyledons</taxon>
        <taxon>Gunneridae</taxon>
        <taxon>Pentapetalae</taxon>
        <taxon>rosids</taxon>
        <taxon>fabids</taxon>
        <taxon>Fabales</taxon>
        <taxon>Fabaceae</taxon>
        <taxon>Papilionoideae</taxon>
        <taxon>50 kb inversion clade</taxon>
        <taxon>NPAAA clade</taxon>
        <taxon>Hologalegina</taxon>
        <taxon>IRL clade</taxon>
        <taxon>Trifolieae</taxon>
        <taxon>Trifolium</taxon>
    </lineage>
</organism>
<proteinExistence type="predicted"/>
<dbReference type="PANTHER" id="PTHR34958:SF1">
    <property type="entry name" value="ARMADILLO-LIKE HELICAL DOMAIN-CONTAINING PROTEIN"/>
    <property type="match status" value="1"/>
</dbReference>
<accession>A0A392QW44</accession>
<dbReference type="Proteomes" id="UP000265520">
    <property type="component" value="Unassembled WGS sequence"/>
</dbReference>
<evidence type="ECO:0000313" key="2">
    <source>
        <dbReference type="Proteomes" id="UP000265520"/>
    </source>
</evidence>
<comment type="caution">
    <text evidence="1">The sequence shown here is derived from an EMBL/GenBank/DDBJ whole genome shotgun (WGS) entry which is preliminary data.</text>
</comment>
<dbReference type="AlphaFoldDB" id="A0A392QW44"/>
<reference evidence="1 2" key="1">
    <citation type="journal article" date="2018" name="Front. Plant Sci.">
        <title>Red Clover (Trifolium pratense) and Zigzag Clover (T. medium) - A Picture of Genomic Similarities and Differences.</title>
        <authorList>
            <person name="Dluhosova J."/>
            <person name="Istvanek J."/>
            <person name="Nedelnik J."/>
            <person name="Repkova J."/>
        </authorList>
    </citation>
    <scope>NUCLEOTIDE SEQUENCE [LARGE SCALE GENOMIC DNA]</scope>
    <source>
        <strain evidence="2">cv. 10/8</strain>
        <tissue evidence="1">Leaf</tissue>
    </source>
</reference>
<sequence length="78" mass="8663">EDYPVITFRPRARQLFQYRHYSEQQPLRLNPAEVQEVIAAVCSEASSPSTNVMTVSTRLGNNSGKPSTDVAVSVLIKL</sequence>
<keyword evidence="2" id="KW-1185">Reference proteome</keyword>
<dbReference type="PANTHER" id="PTHR34958">
    <property type="entry name" value="CONDITIONAL LOSS-OF-GROWTH 1"/>
    <property type="match status" value="1"/>
</dbReference>
<protein>
    <submittedName>
        <fullName evidence="1">Uncharacterized protein</fullName>
    </submittedName>
</protein>
<name>A0A392QW44_9FABA</name>
<dbReference type="EMBL" id="LXQA010166679">
    <property type="protein sequence ID" value="MCI28581.1"/>
    <property type="molecule type" value="Genomic_DNA"/>
</dbReference>
<feature type="non-terminal residue" evidence="1">
    <location>
        <position position="1"/>
    </location>
</feature>